<dbReference type="STRING" id="418702.BJN45_11385"/>
<dbReference type="PANTHER" id="PTHR30487">
    <property type="entry name" value="TYPE 4 PREPILIN-LIKE PROTEINS LEADER PEPTIDE-PROCESSING ENZYME"/>
    <property type="match status" value="1"/>
</dbReference>
<dbReference type="Pfam" id="PF01478">
    <property type="entry name" value="Peptidase_A24"/>
    <property type="match status" value="1"/>
</dbReference>
<name>A0A1R1I279_9RHOO</name>
<evidence type="ECO:0000256" key="5">
    <source>
        <dbReference type="ARBA" id="ARBA00022603"/>
    </source>
</evidence>
<evidence type="ECO:0000256" key="15">
    <source>
        <dbReference type="ARBA" id="ARBA00067082"/>
    </source>
</evidence>
<dbReference type="OrthoDB" id="9789291at2"/>
<keyword evidence="23" id="KW-1185">Reference proteome</keyword>
<evidence type="ECO:0000256" key="13">
    <source>
        <dbReference type="ARBA" id="ARBA00023268"/>
    </source>
</evidence>
<gene>
    <name evidence="22" type="ORF">BJN45_11385</name>
</gene>
<evidence type="ECO:0000256" key="12">
    <source>
        <dbReference type="ARBA" id="ARBA00023136"/>
    </source>
</evidence>
<keyword evidence="10 18" id="KW-0378">Hydrolase</keyword>
<evidence type="ECO:0000256" key="1">
    <source>
        <dbReference type="ARBA" id="ARBA00004429"/>
    </source>
</evidence>
<comment type="catalytic activity">
    <reaction evidence="14 18">
        <text>Typically cleaves a -Gly-|-Phe- bond to release an N-terminal, basic peptide of 5-8 residues from type IV prepilin, and then N-methylates the new N-terminal amino group, the methyl donor being S-adenosyl-L-methionine.</text>
        <dbReference type="EC" id="3.4.23.43"/>
    </reaction>
</comment>
<sequence>MMPDSLAVLTILGGLLGLCVGSFLNVVIYRLPKMMEQDWQLQCAELRGETPSTATPFNLARPRSRCPHCGHSISALENIPLLSYLLILRGKCSACGARISLRYPLVEILTGALSAYAVWHFGPGITAVGAMLLIWALIALTFIDLDTQLLPDSITLPLLWLGLAFNLESTYTDLPSAVIGAMAGYLALWSVFWLFKLATGKEGMGYGDFKLLAALGAWLGWQMLPAIILLSSVVGALAGILLIILARHGRNVPIPFGPYLAAAGLIALFWGKTLTESYLGLVY</sequence>
<dbReference type="GO" id="GO:0008168">
    <property type="term" value="F:methyltransferase activity"/>
    <property type="evidence" value="ECO:0007669"/>
    <property type="project" value="UniProtKB-KW"/>
</dbReference>
<feature type="domain" description="Prepilin type IV endopeptidase peptidase" evidence="20">
    <location>
        <begin position="131"/>
        <end position="240"/>
    </location>
</feature>
<keyword evidence="13 18" id="KW-0511">Multifunctional enzyme</keyword>
<comment type="function">
    <text evidence="18">Plays an essential role in type IV pili and type II pseudopili formation by proteolytically removing the leader sequence from substrate proteins and subsequently monomethylating the alpha-amino group of the newly exposed N-terminal phenylalanine.</text>
</comment>
<dbReference type="EC" id="2.1.1.-" evidence="18"/>
<keyword evidence="8" id="KW-0949">S-adenosyl-L-methionine</keyword>
<evidence type="ECO:0000256" key="11">
    <source>
        <dbReference type="ARBA" id="ARBA00022989"/>
    </source>
</evidence>
<dbReference type="FunFam" id="1.20.120.1220:FF:000001">
    <property type="entry name" value="Type 4 prepilin-like proteins leader peptide-processing enzyme"/>
    <property type="match status" value="1"/>
</dbReference>
<dbReference type="AlphaFoldDB" id="A0A1R1I279"/>
<evidence type="ECO:0000256" key="16">
    <source>
        <dbReference type="ARBA" id="ARBA00071870"/>
    </source>
</evidence>
<dbReference type="GO" id="GO:0032259">
    <property type="term" value="P:methylation"/>
    <property type="evidence" value="ECO:0007669"/>
    <property type="project" value="UniProtKB-KW"/>
</dbReference>
<dbReference type="GO" id="GO:0005886">
    <property type="term" value="C:plasma membrane"/>
    <property type="evidence" value="ECO:0007669"/>
    <property type="project" value="UniProtKB-SubCell"/>
</dbReference>
<dbReference type="EMBL" id="MTHD01000004">
    <property type="protein sequence ID" value="OMG52861.1"/>
    <property type="molecule type" value="Genomic_DNA"/>
</dbReference>
<keyword evidence="5 18" id="KW-0489">Methyltransferase</keyword>
<protein>
    <recommendedName>
        <fullName evidence="16 18">Prepilin leader peptidase/N-methyltransferase</fullName>
        <ecNumber evidence="18">2.1.1.-</ecNumber>
        <ecNumber evidence="15 18">3.4.23.43</ecNumber>
    </recommendedName>
</protein>
<dbReference type="InterPro" id="IPR000045">
    <property type="entry name" value="Prepilin_IV_endopep_pep"/>
</dbReference>
<comment type="subcellular location">
    <subcellularLocation>
        <location evidence="1">Cell inner membrane</location>
        <topology evidence="1">Multi-pass membrane protein</topology>
    </subcellularLocation>
    <subcellularLocation>
        <location evidence="18">Cell membrane</location>
        <topology evidence="18">Multi-pass membrane protein</topology>
    </subcellularLocation>
</comment>
<evidence type="ECO:0000256" key="7">
    <source>
        <dbReference type="ARBA" id="ARBA00022679"/>
    </source>
</evidence>
<dbReference type="GO" id="GO:0004190">
    <property type="term" value="F:aspartic-type endopeptidase activity"/>
    <property type="evidence" value="ECO:0007669"/>
    <property type="project" value="UniProtKB-EC"/>
</dbReference>
<evidence type="ECO:0000313" key="22">
    <source>
        <dbReference type="EMBL" id="OMG52861.1"/>
    </source>
</evidence>
<keyword evidence="3" id="KW-1003">Cell membrane</keyword>
<feature type="transmembrane region" description="Helical" evidence="19">
    <location>
        <begin position="174"/>
        <end position="195"/>
    </location>
</feature>
<evidence type="ECO:0000256" key="2">
    <source>
        <dbReference type="ARBA" id="ARBA00005801"/>
    </source>
</evidence>
<evidence type="ECO:0000256" key="19">
    <source>
        <dbReference type="SAM" id="Phobius"/>
    </source>
</evidence>
<evidence type="ECO:0000256" key="8">
    <source>
        <dbReference type="ARBA" id="ARBA00022691"/>
    </source>
</evidence>
<evidence type="ECO:0000256" key="9">
    <source>
        <dbReference type="ARBA" id="ARBA00022692"/>
    </source>
</evidence>
<keyword evidence="11 19" id="KW-1133">Transmembrane helix</keyword>
<keyword evidence="4" id="KW-0997">Cell inner membrane</keyword>
<evidence type="ECO:0000256" key="6">
    <source>
        <dbReference type="ARBA" id="ARBA00022670"/>
    </source>
</evidence>
<evidence type="ECO:0000259" key="20">
    <source>
        <dbReference type="Pfam" id="PF01478"/>
    </source>
</evidence>
<comment type="caution">
    <text evidence="22">The sequence shown here is derived from an EMBL/GenBank/DDBJ whole genome shotgun (WGS) entry which is preliminary data.</text>
</comment>
<feature type="transmembrane region" description="Helical" evidence="19">
    <location>
        <begin position="149"/>
        <end position="167"/>
    </location>
</feature>
<evidence type="ECO:0000256" key="14">
    <source>
        <dbReference type="ARBA" id="ARBA00050401"/>
    </source>
</evidence>
<evidence type="ECO:0000256" key="17">
    <source>
        <dbReference type="RuleBase" id="RU003793"/>
    </source>
</evidence>
<feature type="domain" description="Prepilin peptidase A24 N-terminal" evidence="21">
    <location>
        <begin position="15"/>
        <end position="121"/>
    </location>
</feature>
<feature type="transmembrane region" description="Helical" evidence="19">
    <location>
        <begin position="6"/>
        <end position="28"/>
    </location>
</feature>
<evidence type="ECO:0000256" key="10">
    <source>
        <dbReference type="ARBA" id="ARBA00022801"/>
    </source>
</evidence>
<organism evidence="22 23">
    <name type="scientific">Azonexus hydrophilus</name>
    <dbReference type="NCBI Taxonomy" id="418702"/>
    <lineage>
        <taxon>Bacteria</taxon>
        <taxon>Pseudomonadati</taxon>
        <taxon>Pseudomonadota</taxon>
        <taxon>Betaproteobacteria</taxon>
        <taxon>Rhodocyclales</taxon>
        <taxon>Azonexaceae</taxon>
        <taxon>Azonexus</taxon>
    </lineage>
</organism>
<feature type="transmembrane region" description="Helical" evidence="19">
    <location>
        <begin position="124"/>
        <end position="143"/>
    </location>
</feature>
<evidence type="ECO:0000256" key="18">
    <source>
        <dbReference type="RuleBase" id="RU003794"/>
    </source>
</evidence>
<keyword evidence="6 18" id="KW-0645">Protease</keyword>
<keyword evidence="7 18" id="KW-0808">Transferase</keyword>
<reference evidence="22 23" key="1">
    <citation type="submission" date="2016-10" db="EMBL/GenBank/DDBJ databases">
        <title>Alkaliphiles isolated from bioreactors.</title>
        <authorList>
            <person name="Salah Z."/>
            <person name="Rout S.P."/>
            <person name="Humphreys P.N."/>
        </authorList>
    </citation>
    <scope>NUCLEOTIDE SEQUENCE [LARGE SCALE GENOMIC DNA]</scope>
    <source>
        <strain evidence="22 23">ZS02</strain>
    </source>
</reference>
<proteinExistence type="inferred from homology"/>
<dbReference type="Gene3D" id="1.20.120.1220">
    <property type="match status" value="1"/>
</dbReference>
<keyword evidence="12 19" id="KW-0472">Membrane</keyword>
<evidence type="ECO:0000259" key="21">
    <source>
        <dbReference type="Pfam" id="PF06750"/>
    </source>
</evidence>
<feature type="transmembrane region" description="Helical" evidence="19">
    <location>
        <begin position="252"/>
        <end position="271"/>
    </location>
</feature>
<comment type="similarity">
    <text evidence="2 17">Belongs to the peptidase A24 family.</text>
</comment>
<dbReference type="PRINTS" id="PR00864">
    <property type="entry name" value="PREPILNPTASE"/>
</dbReference>
<evidence type="ECO:0000313" key="23">
    <source>
        <dbReference type="Proteomes" id="UP000187526"/>
    </source>
</evidence>
<dbReference type="Proteomes" id="UP000187526">
    <property type="component" value="Unassembled WGS sequence"/>
</dbReference>
<accession>A0A1R1I279</accession>
<dbReference type="Pfam" id="PF06750">
    <property type="entry name" value="A24_N_bact"/>
    <property type="match status" value="1"/>
</dbReference>
<dbReference type="InterPro" id="IPR010627">
    <property type="entry name" value="Prepilin_pept_A24_N"/>
</dbReference>
<dbReference type="PANTHER" id="PTHR30487:SF0">
    <property type="entry name" value="PREPILIN LEADER PEPTIDASE_N-METHYLTRANSFERASE-RELATED"/>
    <property type="match status" value="1"/>
</dbReference>
<keyword evidence="9 18" id="KW-0812">Transmembrane</keyword>
<dbReference type="InterPro" id="IPR014032">
    <property type="entry name" value="Peptidase_A24A_bac"/>
</dbReference>
<dbReference type="GO" id="GO:0006465">
    <property type="term" value="P:signal peptide processing"/>
    <property type="evidence" value="ECO:0007669"/>
    <property type="project" value="TreeGrafter"/>
</dbReference>
<dbReference type="EC" id="3.4.23.43" evidence="15 18"/>
<evidence type="ECO:0000256" key="4">
    <source>
        <dbReference type="ARBA" id="ARBA00022519"/>
    </source>
</evidence>
<dbReference type="InterPro" id="IPR050882">
    <property type="entry name" value="Prepilin_peptidase/N-MTase"/>
</dbReference>
<evidence type="ECO:0000256" key="3">
    <source>
        <dbReference type="ARBA" id="ARBA00022475"/>
    </source>
</evidence>
<feature type="transmembrane region" description="Helical" evidence="19">
    <location>
        <begin position="215"/>
        <end position="245"/>
    </location>
</feature>